<dbReference type="RefSeq" id="WP_317561986.1">
    <property type="nucleotide sequence ID" value="NZ_JAWLIP010000007.1"/>
</dbReference>
<comment type="caution">
    <text evidence="1">The sequence shown here is derived from an EMBL/GenBank/DDBJ whole genome shotgun (WGS) entry which is preliminary data.</text>
</comment>
<sequence length="51" mass="5735">MAPASRMMIRREGRQGLITALFSYADCSLSLVHCLRRTVPLAVFGRVITRL</sequence>
<gene>
    <name evidence="1" type="ORF">R2G56_16435</name>
</gene>
<organism evidence="1 2">
    <name type="scientific">Nitratireductor aquimarinus</name>
    <dbReference type="NCBI Taxonomy" id="889300"/>
    <lineage>
        <taxon>Bacteria</taxon>
        <taxon>Pseudomonadati</taxon>
        <taxon>Pseudomonadota</taxon>
        <taxon>Alphaproteobacteria</taxon>
        <taxon>Hyphomicrobiales</taxon>
        <taxon>Phyllobacteriaceae</taxon>
        <taxon>Nitratireductor</taxon>
    </lineage>
</organism>
<evidence type="ECO:0000313" key="1">
    <source>
        <dbReference type="EMBL" id="MDV6227885.1"/>
    </source>
</evidence>
<dbReference type="EMBL" id="JAWLIP010000007">
    <property type="protein sequence ID" value="MDV6227885.1"/>
    <property type="molecule type" value="Genomic_DNA"/>
</dbReference>
<reference evidence="1 2" key="1">
    <citation type="submission" date="2023-10" db="EMBL/GenBank/DDBJ databases">
        <authorList>
            <person name="Venkata Ramana C."/>
            <person name="Sasikala C."/>
            <person name="Dhurka M."/>
        </authorList>
    </citation>
    <scope>NUCLEOTIDE SEQUENCE [LARGE SCALE GENOMIC DNA]</scope>
    <source>
        <strain evidence="1 2">KCTC 32151</strain>
    </source>
</reference>
<keyword evidence="2" id="KW-1185">Reference proteome</keyword>
<accession>A0ABU4ANR9</accession>
<protein>
    <submittedName>
        <fullName evidence="1">Uncharacterized protein</fullName>
    </submittedName>
</protein>
<dbReference type="Proteomes" id="UP001185659">
    <property type="component" value="Unassembled WGS sequence"/>
</dbReference>
<proteinExistence type="predicted"/>
<name>A0ABU4ANR9_9HYPH</name>
<evidence type="ECO:0000313" key="2">
    <source>
        <dbReference type="Proteomes" id="UP001185659"/>
    </source>
</evidence>